<keyword evidence="1" id="KW-0696">RNA-directed RNA polymerase</keyword>
<keyword evidence="1" id="KW-0808">Transferase</keyword>
<dbReference type="PANTHER" id="PTHR23079:SF55">
    <property type="entry name" value="RNA-DIRECTED RNA POLYMERASE"/>
    <property type="match status" value="1"/>
</dbReference>
<dbReference type="InterPro" id="IPR057596">
    <property type="entry name" value="RDRP_core"/>
</dbReference>
<feature type="domain" description="RDRP core" evidence="2">
    <location>
        <begin position="1"/>
        <end position="64"/>
    </location>
</feature>
<dbReference type="GO" id="GO:0030422">
    <property type="term" value="P:siRNA processing"/>
    <property type="evidence" value="ECO:0007669"/>
    <property type="project" value="TreeGrafter"/>
</dbReference>
<dbReference type="GO" id="GO:0031380">
    <property type="term" value="C:nuclear RNA-directed RNA polymerase complex"/>
    <property type="evidence" value="ECO:0007669"/>
    <property type="project" value="TreeGrafter"/>
</dbReference>
<evidence type="ECO:0000313" key="4">
    <source>
        <dbReference type="Proteomes" id="UP000663844"/>
    </source>
</evidence>
<comment type="caution">
    <text evidence="3">The sequence shown here is derived from an EMBL/GenBank/DDBJ whole genome shotgun (WGS) entry which is preliminary data.</text>
</comment>
<dbReference type="Proteomes" id="UP000663844">
    <property type="component" value="Unassembled WGS sequence"/>
</dbReference>
<dbReference type="EMBL" id="CAJOAZ010028149">
    <property type="protein sequence ID" value="CAF4415216.1"/>
    <property type="molecule type" value="Genomic_DNA"/>
</dbReference>
<reference evidence="3" key="1">
    <citation type="submission" date="2021-02" db="EMBL/GenBank/DDBJ databases">
        <authorList>
            <person name="Nowell W R."/>
        </authorList>
    </citation>
    <scope>NUCLEOTIDE SEQUENCE</scope>
</reference>
<feature type="non-terminal residue" evidence="3">
    <location>
        <position position="1"/>
    </location>
</feature>
<gene>
    <name evidence="3" type="ORF">OXD698_LOCUS52289</name>
</gene>
<protein>
    <recommendedName>
        <fullName evidence="1">RNA-dependent RNA polymerase</fullName>
        <ecNumber evidence="1">2.7.7.48</ecNumber>
    </recommendedName>
</protein>
<organism evidence="3 4">
    <name type="scientific">Adineta steineri</name>
    <dbReference type="NCBI Taxonomy" id="433720"/>
    <lineage>
        <taxon>Eukaryota</taxon>
        <taxon>Metazoa</taxon>
        <taxon>Spiralia</taxon>
        <taxon>Gnathifera</taxon>
        <taxon>Rotifera</taxon>
        <taxon>Eurotatoria</taxon>
        <taxon>Bdelloidea</taxon>
        <taxon>Adinetida</taxon>
        <taxon>Adinetidae</taxon>
        <taxon>Adineta</taxon>
    </lineage>
</organism>
<comment type="similarity">
    <text evidence="1">Belongs to the RdRP family.</text>
</comment>
<keyword evidence="1" id="KW-0548">Nucleotidyltransferase</keyword>
<dbReference type="Pfam" id="PF05183">
    <property type="entry name" value="RdRP"/>
    <property type="match status" value="1"/>
</dbReference>
<dbReference type="AlphaFoldDB" id="A0A820Q866"/>
<keyword evidence="1" id="KW-0694">RNA-binding</keyword>
<dbReference type="EC" id="2.7.7.48" evidence="1"/>
<evidence type="ECO:0000313" key="3">
    <source>
        <dbReference type="EMBL" id="CAF4415216.1"/>
    </source>
</evidence>
<evidence type="ECO:0000259" key="2">
    <source>
        <dbReference type="Pfam" id="PF05183"/>
    </source>
</evidence>
<dbReference type="InterPro" id="IPR007855">
    <property type="entry name" value="RDRP"/>
</dbReference>
<proteinExistence type="inferred from homology"/>
<dbReference type="GO" id="GO:0003723">
    <property type="term" value="F:RNA binding"/>
    <property type="evidence" value="ECO:0007669"/>
    <property type="project" value="UniProtKB-KW"/>
</dbReference>
<evidence type="ECO:0000256" key="1">
    <source>
        <dbReference type="RuleBase" id="RU363098"/>
    </source>
</evidence>
<sequence>MQIRYGGCKGVLTLCPELNGCSQQLVLRHSMRKFSSDHDILESCRISSPRPLYLNRQTIVLLSH</sequence>
<accession>A0A820Q866</accession>
<comment type="catalytic activity">
    <reaction evidence="1">
        <text>RNA(n) + a ribonucleoside 5'-triphosphate = RNA(n+1) + diphosphate</text>
        <dbReference type="Rhea" id="RHEA:21248"/>
        <dbReference type="Rhea" id="RHEA-COMP:14527"/>
        <dbReference type="Rhea" id="RHEA-COMP:17342"/>
        <dbReference type="ChEBI" id="CHEBI:33019"/>
        <dbReference type="ChEBI" id="CHEBI:61557"/>
        <dbReference type="ChEBI" id="CHEBI:140395"/>
        <dbReference type="EC" id="2.7.7.48"/>
    </reaction>
</comment>
<dbReference type="GO" id="GO:0003968">
    <property type="term" value="F:RNA-directed RNA polymerase activity"/>
    <property type="evidence" value="ECO:0007669"/>
    <property type="project" value="UniProtKB-KW"/>
</dbReference>
<dbReference type="PANTHER" id="PTHR23079">
    <property type="entry name" value="RNA-DEPENDENT RNA POLYMERASE"/>
    <property type="match status" value="1"/>
</dbReference>
<name>A0A820Q866_9BILA</name>